<evidence type="ECO:0000313" key="1">
    <source>
        <dbReference type="EMBL" id="DAF96168.1"/>
    </source>
</evidence>
<organism evidence="1">
    <name type="scientific">Podoviridae sp. ctG4L18</name>
    <dbReference type="NCBI Taxonomy" id="2825234"/>
    <lineage>
        <taxon>Viruses</taxon>
        <taxon>Duplodnaviria</taxon>
        <taxon>Heunggongvirae</taxon>
        <taxon>Uroviricota</taxon>
        <taxon>Caudoviricetes</taxon>
    </lineage>
</organism>
<reference evidence="1" key="1">
    <citation type="journal article" date="2021" name="Proc. Natl. Acad. Sci. U.S.A.">
        <title>A Catalog of Tens of Thousands of Viruses from Human Metagenomes Reveals Hidden Associations with Chronic Diseases.</title>
        <authorList>
            <person name="Tisza M.J."/>
            <person name="Buck C.B."/>
        </authorList>
    </citation>
    <scope>NUCLEOTIDE SEQUENCE</scope>
    <source>
        <strain evidence="1">CtG4L18</strain>
    </source>
</reference>
<protein>
    <submittedName>
        <fullName evidence="1">Uncharacterized protein</fullName>
    </submittedName>
</protein>
<name>A0A8S5UNV4_9CAUD</name>
<proteinExistence type="predicted"/>
<accession>A0A8S5UNV4</accession>
<dbReference type="EMBL" id="BK016114">
    <property type="protein sequence ID" value="DAF96168.1"/>
    <property type="molecule type" value="Genomic_DNA"/>
</dbReference>
<sequence>MLNIIWCKRSFLIPFSASNTHAILFVSKN</sequence>